<keyword evidence="8" id="KW-1015">Disulfide bond</keyword>
<dbReference type="Gene3D" id="3.40.30.10">
    <property type="entry name" value="Glutaredoxin"/>
    <property type="match status" value="1"/>
</dbReference>
<feature type="transmembrane region" description="Helical" evidence="10">
    <location>
        <begin position="133"/>
        <end position="150"/>
    </location>
</feature>
<feature type="domain" description="Vitamin K epoxide reductase" evidence="11">
    <location>
        <begin position="161"/>
        <end position="287"/>
    </location>
</feature>
<feature type="domain" description="Thioredoxin-like fold" evidence="12">
    <location>
        <begin position="363"/>
        <end position="512"/>
    </location>
</feature>
<dbReference type="CDD" id="cd12921">
    <property type="entry name" value="VKOR_4"/>
    <property type="match status" value="1"/>
</dbReference>
<feature type="transmembrane region" description="Helical" evidence="10">
    <location>
        <begin position="241"/>
        <end position="261"/>
    </location>
</feature>
<feature type="transmembrane region" description="Helical" evidence="10">
    <location>
        <begin position="298"/>
        <end position="318"/>
    </location>
</feature>
<gene>
    <name evidence="13" type="ORF">V6624_08515</name>
</gene>
<reference evidence="13 14" key="1">
    <citation type="submission" date="2024-02" db="EMBL/GenBank/DDBJ databases">
        <title>complete genome of Flavobacterium ginsenosidimutans Str. YTB16.</title>
        <authorList>
            <person name="Wang Q."/>
        </authorList>
    </citation>
    <scope>NUCLEOTIDE SEQUENCE [LARGE SCALE GENOMIC DNA]</scope>
    <source>
        <strain evidence="13 14">YTB16</strain>
    </source>
</reference>
<keyword evidence="7 10" id="KW-0472">Membrane</keyword>
<dbReference type="Proteomes" id="UP001447857">
    <property type="component" value="Chromosome"/>
</dbReference>
<keyword evidence="5 10" id="KW-1133">Transmembrane helix</keyword>
<keyword evidence="9" id="KW-0676">Redox-active center</keyword>
<sequence>MTNFDYLFQYLEKENISIDKTEFLFQVQSHPDYPTLLSISDTLTFFDIENGVLKLDFDSFEFLPNRFVTFLDDSSQLYLVERTQDHTYIYFDSNKIKSLDLFQLKNNWREIVFLVEKPETEIIEKSNRKRIQLLFPALCTILLFVVLFLLKVDLKVYLFFIFPTVGIIFSIASLKNLFGTKSDFFNNFCNISSTSSCSDVLSSKKWKLFEYINLSDVSFVFFVFQFFLFFFSIIINSINDFFQIQKIFLSLAMPVILLSIYYQMKIEKKWCPICLSISLILIVELVFIHLLFSGDSRLSINYISITALNFSLVSYGWYIGRDSLTEHKNLKEFQLKVNRFMRNYPLFKSSLLSKPKVELVNSPIVLGNDSCKTEITIITSPFCGHCKTAHFILEKIYESHREDIKIKIIINTNIDNQTEKKKVFFRTLLSIYLQKGEREFIDALNYWFNNQSIELWLEKYKMKYNQEQIDYLYRVSNIWCEQNRFTFTPAIFINGYIYPKTHYREDLKFYINEIIEDEL</sequence>
<dbReference type="InterPro" id="IPR036249">
    <property type="entry name" value="Thioredoxin-like_sf"/>
</dbReference>
<evidence type="ECO:0000256" key="10">
    <source>
        <dbReference type="SAM" id="Phobius"/>
    </source>
</evidence>
<evidence type="ECO:0000256" key="6">
    <source>
        <dbReference type="ARBA" id="ARBA00023002"/>
    </source>
</evidence>
<organism evidence="13 14">
    <name type="scientific">Flavobacterium ginsenosidimutans</name>
    <dbReference type="NCBI Taxonomy" id="687844"/>
    <lineage>
        <taxon>Bacteria</taxon>
        <taxon>Pseudomonadati</taxon>
        <taxon>Bacteroidota</taxon>
        <taxon>Flavobacteriia</taxon>
        <taxon>Flavobacteriales</taxon>
        <taxon>Flavobacteriaceae</taxon>
        <taxon>Flavobacterium</taxon>
    </lineage>
</organism>
<evidence type="ECO:0000313" key="14">
    <source>
        <dbReference type="Proteomes" id="UP001447857"/>
    </source>
</evidence>
<evidence type="ECO:0000256" key="4">
    <source>
        <dbReference type="ARBA" id="ARBA00022719"/>
    </source>
</evidence>
<feature type="transmembrane region" description="Helical" evidence="10">
    <location>
        <begin position="211"/>
        <end position="235"/>
    </location>
</feature>
<evidence type="ECO:0000256" key="8">
    <source>
        <dbReference type="ARBA" id="ARBA00023157"/>
    </source>
</evidence>
<evidence type="ECO:0000256" key="3">
    <source>
        <dbReference type="ARBA" id="ARBA00022692"/>
    </source>
</evidence>
<dbReference type="RefSeq" id="WP_338841549.1">
    <property type="nucleotide sequence ID" value="NZ_CP147988.1"/>
</dbReference>
<evidence type="ECO:0000256" key="2">
    <source>
        <dbReference type="ARBA" id="ARBA00006214"/>
    </source>
</evidence>
<evidence type="ECO:0000256" key="9">
    <source>
        <dbReference type="ARBA" id="ARBA00023284"/>
    </source>
</evidence>
<protein>
    <submittedName>
        <fullName evidence="13">Vitamin K epoxide reductase family protein</fullName>
    </submittedName>
</protein>
<dbReference type="InterPro" id="IPR038354">
    <property type="entry name" value="VKOR_sf"/>
</dbReference>
<evidence type="ECO:0000259" key="11">
    <source>
        <dbReference type="Pfam" id="PF07884"/>
    </source>
</evidence>
<comment type="similarity">
    <text evidence="2">Belongs to the VKOR family.</text>
</comment>
<dbReference type="Pfam" id="PF07884">
    <property type="entry name" value="VKOR"/>
    <property type="match status" value="1"/>
</dbReference>
<feature type="transmembrane region" description="Helical" evidence="10">
    <location>
        <begin position="156"/>
        <end position="174"/>
    </location>
</feature>
<dbReference type="Pfam" id="PF13462">
    <property type="entry name" value="Thioredoxin_4"/>
    <property type="match status" value="1"/>
</dbReference>
<evidence type="ECO:0000259" key="12">
    <source>
        <dbReference type="Pfam" id="PF13462"/>
    </source>
</evidence>
<evidence type="ECO:0000256" key="1">
    <source>
        <dbReference type="ARBA" id="ARBA00004141"/>
    </source>
</evidence>
<dbReference type="InterPro" id="IPR012932">
    <property type="entry name" value="VKOR"/>
</dbReference>
<evidence type="ECO:0000256" key="5">
    <source>
        <dbReference type="ARBA" id="ARBA00022989"/>
    </source>
</evidence>
<dbReference type="SUPFAM" id="SSF52833">
    <property type="entry name" value="Thioredoxin-like"/>
    <property type="match status" value="1"/>
</dbReference>
<dbReference type="InterPro" id="IPR012336">
    <property type="entry name" value="Thioredoxin-like_fold"/>
</dbReference>
<keyword evidence="14" id="KW-1185">Reference proteome</keyword>
<name>A0ABZ2QC17_9FLAO</name>
<dbReference type="Gene3D" id="1.20.1440.130">
    <property type="entry name" value="VKOR domain"/>
    <property type="match status" value="1"/>
</dbReference>
<keyword evidence="4" id="KW-0874">Quinone</keyword>
<evidence type="ECO:0000313" key="13">
    <source>
        <dbReference type="EMBL" id="WXK51670.1"/>
    </source>
</evidence>
<keyword evidence="3 10" id="KW-0812">Transmembrane</keyword>
<evidence type="ECO:0000256" key="7">
    <source>
        <dbReference type="ARBA" id="ARBA00023136"/>
    </source>
</evidence>
<dbReference type="EMBL" id="CP147988">
    <property type="protein sequence ID" value="WXK51670.1"/>
    <property type="molecule type" value="Genomic_DNA"/>
</dbReference>
<proteinExistence type="inferred from homology"/>
<feature type="transmembrane region" description="Helical" evidence="10">
    <location>
        <begin position="273"/>
        <end position="292"/>
    </location>
</feature>
<accession>A0ABZ2QC17</accession>
<comment type="subcellular location">
    <subcellularLocation>
        <location evidence="1">Membrane</location>
        <topology evidence="1">Multi-pass membrane protein</topology>
    </subcellularLocation>
</comment>
<keyword evidence="6" id="KW-0560">Oxidoreductase</keyword>